<gene>
    <name evidence="1" type="ORF">MNB_SM-4-673</name>
</gene>
<name>A0A1W1CFR8_9ZZZZ</name>
<dbReference type="AlphaFoldDB" id="A0A1W1CFR8"/>
<evidence type="ECO:0000313" key="1">
    <source>
        <dbReference type="EMBL" id="SFV64567.1"/>
    </source>
</evidence>
<accession>A0A1W1CFR8</accession>
<sequence>MSMSHQNIITLLEYVKIDSFSIVCHFRCKQTNKRVISTVAFEPYAGKIEFTWLELLLHPIKSHKRYHHTPITIYSNEMNETIVLKAFKKVSKHFKWSNETNSYICI</sequence>
<dbReference type="EMBL" id="FPHF01000077">
    <property type="protein sequence ID" value="SFV64567.1"/>
    <property type="molecule type" value="Genomic_DNA"/>
</dbReference>
<reference evidence="1" key="1">
    <citation type="submission" date="2016-10" db="EMBL/GenBank/DDBJ databases">
        <authorList>
            <person name="de Groot N.N."/>
        </authorList>
    </citation>
    <scope>NUCLEOTIDE SEQUENCE</scope>
</reference>
<protein>
    <submittedName>
        <fullName evidence="1">Uncharacterized protein</fullName>
    </submittedName>
</protein>
<organism evidence="1">
    <name type="scientific">hydrothermal vent metagenome</name>
    <dbReference type="NCBI Taxonomy" id="652676"/>
    <lineage>
        <taxon>unclassified sequences</taxon>
        <taxon>metagenomes</taxon>
        <taxon>ecological metagenomes</taxon>
    </lineage>
</organism>
<proteinExistence type="predicted"/>